<reference evidence="2" key="1">
    <citation type="submission" date="2018-06" db="EMBL/GenBank/DDBJ databases">
        <authorList>
            <person name="Zhirakovskaya E."/>
        </authorList>
    </citation>
    <scope>NUCLEOTIDE SEQUENCE</scope>
</reference>
<organism evidence="2">
    <name type="scientific">hydrothermal vent metagenome</name>
    <dbReference type="NCBI Taxonomy" id="652676"/>
    <lineage>
        <taxon>unclassified sequences</taxon>
        <taxon>metagenomes</taxon>
        <taxon>ecological metagenomes</taxon>
    </lineage>
</organism>
<dbReference type="AlphaFoldDB" id="A0A3B0RES7"/>
<name>A0A3B0RES7_9ZZZZ</name>
<protein>
    <submittedName>
        <fullName evidence="2">Uncharacterized protein</fullName>
    </submittedName>
</protein>
<proteinExistence type="predicted"/>
<evidence type="ECO:0000256" key="1">
    <source>
        <dbReference type="SAM" id="MobiDB-lite"/>
    </source>
</evidence>
<gene>
    <name evidence="2" type="ORF">MNBD_ACTINO01-941</name>
</gene>
<sequence length="84" mass="9083">GNTPPLPARTTGIERSKAPTMLDIDEAMLLWTWLNHTGTRVDDVDGQLALPTGRVVYPEVTQPTPTSHSGGKRIRHDRVGAAIA</sequence>
<feature type="non-terminal residue" evidence="2">
    <location>
        <position position="1"/>
    </location>
</feature>
<dbReference type="EMBL" id="UOEI01000072">
    <property type="protein sequence ID" value="VAV91874.1"/>
    <property type="molecule type" value="Genomic_DNA"/>
</dbReference>
<evidence type="ECO:0000313" key="2">
    <source>
        <dbReference type="EMBL" id="VAV91874.1"/>
    </source>
</evidence>
<feature type="region of interest" description="Disordered" evidence="1">
    <location>
        <begin position="58"/>
        <end position="84"/>
    </location>
</feature>
<accession>A0A3B0RES7</accession>